<evidence type="ECO:0008006" key="3">
    <source>
        <dbReference type="Google" id="ProtNLM"/>
    </source>
</evidence>
<organism evidence="1 2">
    <name type="scientific">Clostridium oryzae</name>
    <dbReference type="NCBI Taxonomy" id="1450648"/>
    <lineage>
        <taxon>Bacteria</taxon>
        <taxon>Bacillati</taxon>
        <taxon>Bacillota</taxon>
        <taxon>Clostridia</taxon>
        <taxon>Eubacteriales</taxon>
        <taxon>Clostridiaceae</taxon>
        <taxon>Clostridium</taxon>
    </lineage>
</organism>
<keyword evidence="2" id="KW-1185">Reference proteome</keyword>
<dbReference type="RefSeq" id="WP_079422428.1">
    <property type="nucleotide sequence ID" value="NZ_MZGV01000007.1"/>
</dbReference>
<accession>A0A1V4IUT6</accession>
<dbReference type="STRING" id="1450648.CLORY_10020"/>
<dbReference type="AlphaFoldDB" id="A0A1V4IUT6"/>
<sequence length="186" mass="21895">MKLVIIFGPHAVGKMTVGQELGKLTGLKLFHNHMTIDIVSNLFENMPQERVRLTNLFRKEIFEAYSKSDEYGMIFTYMWAFDVQEDWNYVNYVEDLFASKGAEVYFVELEADYDLRIERNKTENRLLNKSTKRDIKHSEAMFRKLESKYRLNSLEGEISKRNYIKINNSNLSPDIVALMIKDKFGL</sequence>
<protein>
    <recommendedName>
        <fullName evidence="3">Shikimate kinase</fullName>
    </recommendedName>
</protein>
<proteinExistence type="predicted"/>
<dbReference type="Gene3D" id="3.40.50.300">
    <property type="entry name" value="P-loop containing nucleotide triphosphate hydrolases"/>
    <property type="match status" value="1"/>
</dbReference>
<dbReference type="SUPFAM" id="SSF52540">
    <property type="entry name" value="P-loop containing nucleoside triphosphate hydrolases"/>
    <property type="match status" value="1"/>
</dbReference>
<evidence type="ECO:0000313" key="1">
    <source>
        <dbReference type="EMBL" id="OPJ63818.1"/>
    </source>
</evidence>
<gene>
    <name evidence="1" type="ORF">CLORY_10020</name>
</gene>
<dbReference type="EMBL" id="MZGV01000007">
    <property type="protein sequence ID" value="OPJ63818.1"/>
    <property type="molecule type" value="Genomic_DNA"/>
</dbReference>
<evidence type="ECO:0000313" key="2">
    <source>
        <dbReference type="Proteomes" id="UP000190080"/>
    </source>
</evidence>
<dbReference type="OrthoDB" id="9786032at2"/>
<dbReference type="Proteomes" id="UP000190080">
    <property type="component" value="Unassembled WGS sequence"/>
</dbReference>
<name>A0A1V4IUT6_9CLOT</name>
<dbReference type="InterPro" id="IPR027417">
    <property type="entry name" value="P-loop_NTPase"/>
</dbReference>
<reference evidence="1 2" key="1">
    <citation type="submission" date="2017-03" db="EMBL/GenBank/DDBJ databases">
        <title>Genome sequence of Clostridium oryzae DSM 28571.</title>
        <authorList>
            <person name="Poehlein A."/>
            <person name="Daniel R."/>
        </authorList>
    </citation>
    <scope>NUCLEOTIDE SEQUENCE [LARGE SCALE GENOMIC DNA]</scope>
    <source>
        <strain evidence="1 2">DSM 28571</strain>
    </source>
</reference>
<comment type="caution">
    <text evidence="1">The sequence shown here is derived from an EMBL/GenBank/DDBJ whole genome shotgun (WGS) entry which is preliminary data.</text>
</comment>